<feature type="compositionally biased region" description="Basic residues" evidence="1">
    <location>
        <begin position="10"/>
        <end position="19"/>
    </location>
</feature>
<dbReference type="Pfam" id="PF24587">
    <property type="entry name" value="DUF7612"/>
    <property type="match status" value="1"/>
</dbReference>
<proteinExistence type="predicted"/>
<feature type="compositionally biased region" description="Low complexity" evidence="1">
    <location>
        <begin position="386"/>
        <end position="400"/>
    </location>
</feature>
<feature type="compositionally biased region" description="Polar residues" evidence="1">
    <location>
        <begin position="170"/>
        <end position="181"/>
    </location>
</feature>
<evidence type="ECO:0000259" key="5">
    <source>
        <dbReference type="Pfam" id="PF24589"/>
    </source>
</evidence>
<feature type="region of interest" description="Disordered" evidence="1">
    <location>
        <begin position="562"/>
        <end position="592"/>
    </location>
</feature>
<feature type="compositionally biased region" description="Polar residues" evidence="1">
    <location>
        <begin position="401"/>
        <end position="414"/>
    </location>
</feature>
<dbReference type="InterPro" id="IPR056033">
    <property type="entry name" value="DUF7614"/>
</dbReference>
<feature type="compositionally biased region" description="Polar residues" evidence="1">
    <location>
        <begin position="522"/>
        <end position="534"/>
    </location>
</feature>
<feature type="region of interest" description="Disordered" evidence="1">
    <location>
        <begin position="127"/>
        <end position="333"/>
    </location>
</feature>
<feature type="domain" description="DUF7612" evidence="3">
    <location>
        <begin position="934"/>
        <end position="1070"/>
    </location>
</feature>
<protein>
    <submittedName>
        <fullName evidence="6">Uncharacterized protein</fullName>
    </submittedName>
</protein>
<dbReference type="InterPro" id="IPR056032">
    <property type="entry name" value="DUF7613"/>
</dbReference>
<keyword evidence="7" id="KW-1185">Reference proteome</keyword>
<evidence type="ECO:0000313" key="7">
    <source>
        <dbReference type="Proteomes" id="UP000799291"/>
    </source>
</evidence>
<feature type="compositionally biased region" description="Polar residues" evidence="1">
    <location>
        <begin position="482"/>
        <end position="495"/>
    </location>
</feature>
<feature type="compositionally biased region" description="Pro residues" evidence="1">
    <location>
        <begin position="423"/>
        <end position="435"/>
    </location>
</feature>
<dbReference type="Proteomes" id="UP000799291">
    <property type="component" value="Unassembled WGS sequence"/>
</dbReference>
<evidence type="ECO:0000313" key="6">
    <source>
        <dbReference type="EMBL" id="KAF2679904.1"/>
    </source>
</evidence>
<accession>A0A6G1INS9</accession>
<evidence type="ECO:0000256" key="1">
    <source>
        <dbReference type="SAM" id="MobiDB-lite"/>
    </source>
</evidence>
<sequence length="1394" mass="153612">MVDADGSKSAFKHRWRAKMFSKDEEAPPKDPKPKPASSFKLDDDVNAFLKPSTDRAKEQRDAAAAAFSTAANKPRIDVAKAQRWPGASEILNSAVGKSPGIGGLKTGNGRKKGLTVSFVRTQPIVIGEGGDECEEPSIEVHKRKKSHSMSSVGRPDSQSQDDIALGTRSPKFNGNASSNEKAAQRGIVTRTLTSHGELSPPLRQKLEMGSINSHAAPPPPPPQRLGPMGLGERPKALARAPTGFDLQTDAPARPSMDSAYSFDSDNVSPVVARKVPDLPPTREEEEDFRPKALKRSQTGWSEHEGDSDNEPAPAVPTLPRLLDRDTVENDSPLDAKALLAERFLQSEPSDPESYSARIIAKMKAEEGQALHDAQLRAAENAKRDSGSSSSSFQPGSLQSGNAFQIGTPPTNVNMSAMAGKTPPRIPSRDPPPPNGSPQRGLDVDDPQRSRAARGPSPGRRPMPPGTFPLDTDPRPPSSSSSIYTVPSGASRTHASPNGPGESFTSQYASSIHETPASIHKQPFSNPSAQQSSASLDKAPFAAVRETSIVPTPPQFERQAYFSTPQADQPPPPPPHAQKPGSLTAAPSNPIPIRARQETAPSTGLARSDTKMQADVAFGDFGMRVEHMQGVFMLMAQLNGQVYDHSPMEWLRVATWWFLKGRAGMEAQIRSRPKSAEPQPERLTQPHVDLAKTWWILTEVFRNHPNLKKYGDNSDQKMEAQARAAKEAGDTANGEAFEAHDSILSSLKMLLGSMRRHQSMPPTQALIQGQQQDIWEKYPKFAPDASSVLSGPVSKLVLANGALPQINSAMYMPVSDTRTDFCYFRMFATLSLSTDDPNTDREPLPAVMSILRSRDDFKLKLSICSQTNLVNVMVGSNPDAGPTWRDVQWRSKSNGFGLQLRHGFVLNVSLNEQDFRSLWNIVDHTSRVESHLRERSDERLTSKITLREGGYKDSTNPGAFPPDRIRGSKLYIFEKFDLSSEGTGKRKLHRGYRVVMVTSPKNRTVNYVNHEVGTKQEPMNFAYVTEPDQAPGMTLKFREEVPNKGHKMCSMHVVFNDTKERNHVFGILTSMNIGENEMIFAQVPLKGFNIESADPAEGFSQSGKDVLKKFQWLEAKTMNQDPEAVGLESAPTVMSESLRILCRHSAGVFSDRMNLDTGELLVRLPIDGAAELTLLRNPQHDMAVAIDATRTDKDVPEALADLLKTLTTASTIRRLTFNSFKDLHAFQLAVTGFEVKFDGIASTFSIARRRMVVPIYKQWTANTIRIQVVEQDNIIQLLAFFEDFSHADAMNFQLKPQDVFEKVDKGGKSSLKLVDCKFALPVEERRGEGKMGKEEGRLTGWAGMKRRFVCLDQIEYPGEHDDVVITFDSAETRDRFAEALPSATVSRKFTVRRKI</sequence>
<gene>
    <name evidence="6" type="ORF">K458DRAFT_313060</name>
</gene>
<evidence type="ECO:0000259" key="2">
    <source>
        <dbReference type="Pfam" id="PF24586"/>
    </source>
</evidence>
<dbReference type="EMBL" id="MU005600">
    <property type="protein sequence ID" value="KAF2679904.1"/>
    <property type="molecule type" value="Genomic_DNA"/>
</dbReference>
<evidence type="ECO:0000259" key="4">
    <source>
        <dbReference type="Pfam" id="PF24588"/>
    </source>
</evidence>
<dbReference type="Pfam" id="PF24586">
    <property type="entry name" value="DUF7611"/>
    <property type="match status" value="1"/>
</dbReference>
<organism evidence="6 7">
    <name type="scientific">Lentithecium fluviatile CBS 122367</name>
    <dbReference type="NCBI Taxonomy" id="1168545"/>
    <lineage>
        <taxon>Eukaryota</taxon>
        <taxon>Fungi</taxon>
        <taxon>Dikarya</taxon>
        <taxon>Ascomycota</taxon>
        <taxon>Pezizomycotina</taxon>
        <taxon>Dothideomycetes</taxon>
        <taxon>Pleosporomycetidae</taxon>
        <taxon>Pleosporales</taxon>
        <taxon>Massarineae</taxon>
        <taxon>Lentitheciaceae</taxon>
        <taxon>Lentithecium</taxon>
    </lineage>
</organism>
<feature type="compositionally biased region" description="Polar residues" evidence="1">
    <location>
        <begin position="502"/>
        <end position="512"/>
    </location>
</feature>
<dbReference type="Pfam" id="PF24589">
    <property type="entry name" value="DUF7614"/>
    <property type="match status" value="1"/>
</dbReference>
<feature type="region of interest" description="Disordered" evidence="1">
    <location>
        <begin position="90"/>
        <end position="111"/>
    </location>
</feature>
<feature type="region of interest" description="Disordered" evidence="1">
    <location>
        <begin position="1"/>
        <end position="44"/>
    </location>
</feature>
<dbReference type="Pfam" id="PF24588">
    <property type="entry name" value="DUF7613"/>
    <property type="match status" value="1"/>
</dbReference>
<dbReference type="InterPro" id="IPR056030">
    <property type="entry name" value="DUF7611"/>
</dbReference>
<dbReference type="OrthoDB" id="4356615at2759"/>
<feature type="compositionally biased region" description="Pro residues" evidence="1">
    <location>
        <begin position="567"/>
        <end position="576"/>
    </location>
</feature>
<feature type="domain" description="DUF7613" evidence="4">
    <location>
        <begin position="1074"/>
        <end position="1230"/>
    </location>
</feature>
<dbReference type="InterPro" id="IPR056031">
    <property type="entry name" value="DUF7612"/>
</dbReference>
<reference evidence="6" key="1">
    <citation type="journal article" date="2020" name="Stud. Mycol.">
        <title>101 Dothideomycetes genomes: a test case for predicting lifestyles and emergence of pathogens.</title>
        <authorList>
            <person name="Haridas S."/>
            <person name="Albert R."/>
            <person name="Binder M."/>
            <person name="Bloem J."/>
            <person name="Labutti K."/>
            <person name="Salamov A."/>
            <person name="Andreopoulos B."/>
            <person name="Baker S."/>
            <person name="Barry K."/>
            <person name="Bills G."/>
            <person name="Bluhm B."/>
            <person name="Cannon C."/>
            <person name="Castanera R."/>
            <person name="Culley D."/>
            <person name="Daum C."/>
            <person name="Ezra D."/>
            <person name="Gonzalez J."/>
            <person name="Henrissat B."/>
            <person name="Kuo A."/>
            <person name="Liang C."/>
            <person name="Lipzen A."/>
            <person name="Lutzoni F."/>
            <person name="Magnuson J."/>
            <person name="Mondo S."/>
            <person name="Nolan M."/>
            <person name="Ohm R."/>
            <person name="Pangilinan J."/>
            <person name="Park H.-J."/>
            <person name="Ramirez L."/>
            <person name="Alfaro M."/>
            <person name="Sun H."/>
            <person name="Tritt A."/>
            <person name="Yoshinaga Y."/>
            <person name="Zwiers L.-H."/>
            <person name="Turgeon B."/>
            <person name="Goodwin S."/>
            <person name="Spatafora J."/>
            <person name="Crous P."/>
            <person name="Grigoriev I."/>
        </authorList>
    </citation>
    <scope>NUCLEOTIDE SEQUENCE</scope>
    <source>
        <strain evidence="6">CBS 122367</strain>
    </source>
</reference>
<feature type="region of interest" description="Disordered" evidence="1">
    <location>
        <begin position="370"/>
        <end position="537"/>
    </location>
</feature>
<feature type="compositionally biased region" description="Basic and acidic residues" evidence="1">
    <location>
        <begin position="20"/>
        <end position="33"/>
    </location>
</feature>
<feature type="compositionally biased region" description="Polar residues" evidence="1">
    <location>
        <begin position="148"/>
        <end position="161"/>
    </location>
</feature>
<feature type="domain" description="DUF7611" evidence="2">
    <location>
        <begin position="777"/>
        <end position="931"/>
    </location>
</feature>
<evidence type="ECO:0000259" key="3">
    <source>
        <dbReference type="Pfam" id="PF24587"/>
    </source>
</evidence>
<name>A0A6G1INS9_9PLEO</name>
<feature type="domain" description="DUF7614" evidence="5">
    <location>
        <begin position="1236"/>
        <end position="1380"/>
    </location>
</feature>